<dbReference type="EMBL" id="JASSZA010000023">
    <property type="protein sequence ID" value="KAK2083062.1"/>
    <property type="molecule type" value="Genomic_DNA"/>
</dbReference>
<comment type="caution">
    <text evidence="2">The sequence shown here is derived from an EMBL/GenBank/DDBJ whole genome shotgun (WGS) entry which is preliminary data.</text>
</comment>
<sequence length="81" mass="8795">EKGAVREIRCEISNRREPRFLPESLFSPAGCQPQRRPAGRLGLSRPASTPPLPLPQRGTIGTPRGTGKEAAPPPVCDDIWP</sequence>
<feature type="non-terminal residue" evidence="2">
    <location>
        <position position="81"/>
    </location>
</feature>
<organism evidence="2 3">
    <name type="scientific">Saguinus oedipus</name>
    <name type="common">Cotton-top tamarin</name>
    <name type="synonym">Oedipomidas oedipus</name>
    <dbReference type="NCBI Taxonomy" id="9490"/>
    <lineage>
        <taxon>Eukaryota</taxon>
        <taxon>Metazoa</taxon>
        <taxon>Chordata</taxon>
        <taxon>Craniata</taxon>
        <taxon>Vertebrata</taxon>
        <taxon>Euteleostomi</taxon>
        <taxon>Mammalia</taxon>
        <taxon>Eutheria</taxon>
        <taxon>Euarchontoglires</taxon>
        <taxon>Primates</taxon>
        <taxon>Haplorrhini</taxon>
        <taxon>Platyrrhini</taxon>
        <taxon>Cebidae</taxon>
        <taxon>Callitrichinae</taxon>
        <taxon>Saguinus</taxon>
    </lineage>
</organism>
<accession>A0ABQ9TFP7</accession>
<dbReference type="Proteomes" id="UP001266305">
    <property type="component" value="Unassembled WGS sequence"/>
</dbReference>
<evidence type="ECO:0000313" key="2">
    <source>
        <dbReference type="EMBL" id="KAK2083062.1"/>
    </source>
</evidence>
<evidence type="ECO:0000313" key="3">
    <source>
        <dbReference type="Proteomes" id="UP001266305"/>
    </source>
</evidence>
<reference evidence="2 3" key="1">
    <citation type="submission" date="2023-05" db="EMBL/GenBank/DDBJ databases">
        <title>B98-5 Cell Line De Novo Hybrid Assembly: An Optical Mapping Approach.</title>
        <authorList>
            <person name="Kananen K."/>
            <person name="Auerbach J.A."/>
            <person name="Kautto E."/>
            <person name="Blachly J.S."/>
        </authorList>
    </citation>
    <scope>NUCLEOTIDE SEQUENCE [LARGE SCALE GENOMIC DNA]</scope>
    <source>
        <strain evidence="2">B95-8</strain>
        <tissue evidence="2">Cell line</tissue>
    </source>
</reference>
<name>A0ABQ9TFP7_SAGOE</name>
<gene>
    <name evidence="2" type="ORF">P7K49_038298</name>
</gene>
<feature type="non-terminal residue" evidence="2">
    <location>
        <position position="1"/>
    </location>
</feature>
<protein>
    <submittedName>
        <fullName evidence="2">Uncharacterized protein</fullName>
    </submittedName>
</protein>
<feature type="region of interest" description="Disordered" evidence="1">
    <location>
        <begin position="19"/>
        <end position="81"/>
    </location>
</feature>
<proteinExistence type="predicted"/>
<evidence type="ECO:0000256" key="1">
    <source>
        <dbReference type="SAM" id="MobiDB-lite"/>
    </source>
</evidence>
<keyword evidence="3" id="KW-1185">Reference proteome</keyword>